<dbReference type="RefSeq" id="WP_004317930.1">
    <property type="nucleotide sequence ID" value="NZ_BAABYJ010000001.1"/>
</dbReference>
<dbReference type="InterPro" id="IPR029465">
    <property type="entry name" value="ATPgrasp_TupA"/>
</dbReference>
<gene>
    <name evidence="1" type="ORF">PO240_08270</name>
</gene>
<comment type="caution">
    <text evidence="1">The sequence shown here is derived from an EMBL/GenBank/DDBJ whole genome shotgun (WGS) entry which is preliminary data.</text>
</comment>
<dbReference type="Proteomes" id="UP001214017">
    <property type="component" value="Unassembled WGS sequence"/>
</dbReference>
<accession>A0AAP3WKH2</accession>
<evidence type="ECO:0000313" key="2">
    <source>
        <dbReference type="Proteomes" id="UP001214017"/>
    </source>
</evidence>
<dbReference type="SUPFAM" id="SSF56059">
    <property type="entry name" value="Glutathione synthetase ATP-binding domain-like"/>
    <property type="match status" value="1"/>
</dbReference>
<evidence type="ECO:0000313" key="1">
    <source>
        <dbReference type="EMBL" id="MDC2407864.1"/>
    </source>
</evidence>
<dbReference type="EMBL" id="JAQNWR010000004">
    <property type="protein sequence ID" value="MDC2407864.1"/>
    <property type="molecule type" value="Genomic_DNA"/>
</dbReference>
<dbReference type="AlphaFoldDB" id="A0AAP3WKH2"/>
<dbReference type="Pfam" id="PF14305">
    <property type="entry name" value="ATPgrasp_TupA"/>
    <property type="match status" value="1"/>
</dbReference>
<proteinExistence type="predicted"/>
<sequence>MANYVIQHLTSKDALPWLLYYIVDYTPLRRWLSDKVYLKIQYRCLCGKPLNLKNPQSFNEKLQWLKIYNRNPEYSKMVDKYEAKKYVASIIGEKYIIPTLGVWDSVDDIDWDSLPNQFVLKCTHDSGGLVVCRDKSKLDKKAAIKKLKASFKVEFYYSTREWPYKNVKPRVIAEKYMEDSSGELTDYKYFCFDGEPKAIFIASDRLDPTVDTKFDFFDMDFNHLDFRGGHPNAIKPVLKPAGFEHMKDLARKLSQGIPHVRVDFYDIDGHVYFGELTFFHWGGMAPFDPEEWNYKFGEWIKLPNLKTK</sequence>
<organism evidence="1 2">
    <name type="scientific">Bacteroides ovatus</name>
    <dbReference type="NCBI Taxonomy" id="28116"/>
    <lineage>
        <taxon>Bacteria</taxon>
        <taxon>Pseudomonadati</taxon>
        <taxon>Bacteroidota</taxon>
        <taxon>Bacteroidia</taxon>
        <taxon>Bacteroidales</taxon>
        <taxon>Bacteroidaceae</taxon>
        <taxon>Bacteroides</taxon>
    </lineage>
</organism>
<reference evidence="1" key="1">
    <citation type="submission" date="2022-10" db="EMBL/GenBank/DDBJ databases">
        <title>Human gut microbiome strain richness.</title>
        <authorList>
            <person name="Chen-Liaw A."/>
        </authorList>
    </citation>
    <scope>NUCLEOTIDE SEQUENCE</scope>
    <source>
        <strain evidence="1">F7_m1001271B151109d0_201107</strain>
    </source>
</reference>
<name>A0AAP3WKH2_BACOV</name>
<protein>
    <submittedName>
        <fullName evidence="1">ATP-grasp fold amidoligase family protein</fullName>
    </submittedName>
</protein>